<dbReference type="Proteomes" id="UP001597277">
    <property type="component" value="Unassembled WGS sequence"/>
</dbReference>
<dbReference type="PANTHER" id="PTHR12993">
    <property type="entry name" value="N-ACETYLGLUCOSAMINYL-PHOSPHATIDYLINOSITOL DE-N-ACETYLASE-RELATED"/>
    <property type="match status" value="1"/>
</dbReference>
<dbReference type="PANTHER" id="PTHR12993:SF26">
    <property type="entry name" value="1D-MYO-INOSITOL 2-ACETAMIDO-2-DEOXY-ALPHA-D-GLUCOPYRANOSIDE DEACETYLASE"/>
    <property type="match status" value="1"/>
</dbReference>
<gene>
    <name evidence="2" type="ORF">ACFSE6_04450</name>
</gene>
<keyword evidence="1" id="KW-0862">Zinc</keyword>
<evidence type="ECO:0000313" key="2">
    <source>
        <dbReference type="EMBL" id="MFD1717072.1"/>
    </source>
</evidence>
<accession>A0ABW4L3X7</accession>
<sequence>MSDPHALSHAPLATGGVFGVFAHPDDETLGAGTVLATAAAAGVPTTVVTATRGERGEVIPPELAHLATDPQSLAHEREHEIGRALRALGLTAHRFLDTQPGLEARRPTRFTDSGMAWIRPGLAGPGEEAGPDAFSGVAVEVAARLLAALLRQCRPQVVLTDEPGGGYGHPDHVHVHHVTMRAVELAADAPPVEDEDDPLDGLDPWFVPVLAWPVNAEERYRAALHWLEEMVEHDPQFGLRGDVLGASPADGDVPSRVVPLESVDLTLDIKPVLPVLAEALHAHRTQIQATRLLDRSRPEQRGLPLVGWFALSNGMLQPILGTAGLRLASGRDLVSELTDPRTVDGLTRDRLAGTHGLDRLAAYLGGARV</sequence>
<evidence type="ECO:0000256" key="1">
    <source>
        <dbReference type="ARBA" id="ARBA00022833"/>
    </source>
</evidence>
<comment type="caution">
    <text evidence="2">The sequence shown here is derived from an EMBL/GenBank/DDBJ whole genome shotgun (WGS) entry which is preliminary data.</text>
</comment>
<dbReference type="InterPro" id="IPR003737">
    <property type="entry name" value="GlcNAc_PI_deacetylase-related"/>
</dbReference>
<evidence type="ECO:0000313" key="3">
    <source>
        <dbReference type="Proteomes" id="UP001597277"/>
    </source>
</evidence>
<organism evidence="2 3">
    <name type="scientific">Georgenia deserti</name>
    <dbReference type="NCBI Taxonomy" id="2093781"/>
    <lineage>
        <taxon>Bacteria</taxon>
        <taxon>Bacillati</taxon>
        <taxon>Actinomycetota</taxon>
        <taxon>Actinomycetes</taxon>
        <taxon>Micrococcales</taxon>
        <taxon>Bogoriellaceae</taxon>
        <taxon>Georgenia</taxon>
    </lineage>
</organism>
<name>A0ABW4L3X7_9MICO</name>
<keyword evidence="3" id="KW-1185">Reference proteome</keyword>
<dbReference type="InterPro" id="IPR024078">
    <property type="entry name" value="LmbE-like_dom_sf"/>
</dbReference>
<dbReference type="Pfam" id="PF02585">
    <property type="entry name" value="PIG-L"/>
    <property type="match status" value="1"/>
</dbReference>
<protein>
    <submittedName>
        <fullName evidence="2">PIG-L family deacetylase</fullName>
    </submittedName>
</protein>
<dbReference type="EMBL" id="JBHUEE010000002">
    <property type="protein sequence ID" value="MFD1717072.1"/>
    <property type="molecule type" value="Genomic_DNA"/>
</dbReference>
<dbReference type="Gene3D" id="3.40.50.10320">
    <property type="entry name" value="LmbE-like"/>
    <property type="match status" value="1"/>
</dbReference>
<dbReference type="SUPFAM" id="SSF102588">
    <property type="entry name" value="LmbE-like"/>
    <property type="match status" value="1"/>
</dbReference>
<proteinExistence type="predicted"/>
<reference evidence="3" key="1">
    <citation type="journal article" date="2019" name="Int. J. Syst. Evol. Microbiol.">
        <title>The Global Catalogue of Microorganisms (GCM) 10K type strain sequencing project: providing services to taxonomists for standard genome sequencing and annotation.</title>
        <authorList>
            <consortium name="The Broad Institute Genomics Platform"/>
            <consortium name="The Broad Institute Genome Sequencing Center for Infectious Disease"/>
            <person name="Wu L."/>
            <person name="Ma J."/>
        </authorList>
    </citation>
    <scope>NUCLEOTIDE SEQUENCE [LARGE SCALE GENOMIC DNA]</scope>
    <source>
        <strain evidence="3">JCM 17130</strain>
    </source>
</reference>
<dbReference type="RefSeq" id="WP_388002600.1">
    <property type="nucleotide sequence ID" value="NZ_JBHUEE010000002.1"/>
</dbReference>